<name>A0A5N4AQQ9_PHOPY</name>
<evidence type="ECO:0000313" key="2">
    <source>
        <dbReference type="EMBL" id="KAB0799674.1"/>
    </source>
</evidence>
<comment type="caution">
    <text evidence="2">The sequence shown here is derived from an EMBL/GenBank/DDBJ whole genome shotgun (WGS) entry which is preliminary data.</text>
</comment>
<organism evidence="2 3">
    <name type="scientific">Photinus pyralis</name>
    <name type="common">Common eastern firefly</name>
    <name type="synonym">Lampyris pyralis</name>
    <dbReference type="NCBI Taxonomy" id="7054"/>
    <lineage>
        <taxon>Eukaryota</taxon>
        <taxon>Metazoa</taxon>
        <taxon>Ecdysozoa</taxon>
        <taxon>Arthropoda</taxon>
        <taxon>Hexapoda</taxon>
        <taxon>Insecta</taxon>
        <taxon>Pterygota</taxon>
        <taxon>Neoptera</taxon>
        <taxon>Endopterygota</taxon>
        <taxon>Coleoptera</taxon>
        <taxon>Polyphaga</taxon>
        <taxon>Elateriformia</taxon>
        <taxon>Elateroidea</taxon>
        <taxon>Lampyridae</taxon>
        <taxon>Lampyrinae</taxon>
        <taxon>Photinus</taxon>
    </lineage>
</organism>
<accession>A0A5N4AQQ9</accession>
<dbReference type="EMBL" id="VVIM01000005">
    <property type="protein sequence ID" value="KAB0799674.1"/>
    <property type="molecule type" value="Genomic_DNA"/>
</dbReference>
<protein>
    <recommendedName>
        <fullName evidence="1">MADF domain-containing protein</fullName>
    </recommendedName>
</protein>
<keyword evidence="3" id="KW-1185">Reference proteome</keyword>
<dbReference type="Proteomes" id="UP000327044">
    <property type="component" value="Unassembled WGS sequence"/>
</dbReference>
<gene>
    <name evidence="2" type="ORF">PPYR_07554</name>
</gene>
<dbReference type="PROSITE" id="PS51029">
    <property type="entry name" value="MADF"/>
    <property type="match status" value="1"/>
</dbReference>
<evidence type="ECO:0000259" key="1">
    <source>
        <dbReference type="PROSITE" id="PS51029"/>
    </source>
</evidence>
<feature type="domain" description="MADF" evidence="1">
    <location>
        <begin position="10"/>
        <end position="107"/>
    </location>
</feature>
<evidence type="ECO:0000313" key="3">
    <source>
        <dbReference type="Proteomes" id="UP000327044"/>
    </source>
</evidence>
<dbReference type="Pfam" id="PF10545">
    <property type="entry name" value="MADF_DNA_bdg"/>
    <property type="match status" value="1"/>
</dbReference>
<reference evidence="2 3" key="1">
    <citation type="journal article" date="2018" name="Elife">
        <title>Firefly genomes illuminate parallel origins of bioluminescence in beetles.</title>
        <authorList>
            <person name="Fallon T.R."/>
            <person name="Lower S.E."/>
            <person name="Chang C.H."/>
            <person name="Bessho-Uehara M."/>
            <person name="Martin G.J."/>
            <person name="Bewick A.J."/>
            <person name="Behringer M."/>
            <person name="Debat H.J."/>
            <person name="Wong I."/>
            <person name="Day J.C."/>
            <person name="Suvorov A."/>
            <person name="Silva C.J."/>
            <person name="Stanger-Hall K.F."/>
            <person name="Hall D.W."/>
            <person name="Schmitz R.J."/>
            <person name="Nelson D.R."/>
            <person name="Lewis S.M."/>
            <person name="Shigenobu S."/>
            <person name="Bybee S.M."/>
            <person name="Larracuente A.M."/>
            <person name="Oba Y."/>
            <person name="Weng J.K."/>
        </authorList>
    </citation>
    <scope>NUCLEOTIDE SEQUENCE [LARGE SCALE GENOMIC DNA]</scope>
    <source>
        <strain evidence="2">1611_PpyrPB1</strain>
        <tissue evidence="2">Whole body</tissue>
    </source>
</reference>
<proteinExistence type="predicted"/>
<dbReference type="AlphaFoldDB" id="A0A5N4AQQ9"/>
<dbReference type="PANTHER" id="PTHR21505:SF12">
    <property type="entry name" value="MADF DOMAIN-CONTAINING PROTEIN-RELATED"/>
    <property type="match status" value="1"/>
</dbReference>
<dbReference type="SMART" id="SM00595">
    <property type="entry name" value="MADF"/>
    <property type="match status" value="1"/>
</dbReference>
<dbReference type="InterPro" id="IPR006578">
    <property type="entry name" value="MADF-dom"/>
</dbReference>
<dbReference type="InParanoid" id="A0A5N4AQQ9"/>
<dbReference type="PANTHER" id="PTHR21505">
    <property type="entry name" value="MADF DOMAIN-CONTAINING PROTEIN-RELATED"/>
    <property type="match status" value="1"/>
</dbReference>
<sequence length="279" mass="31390">MRWTEKTTVKLVELYEENTCLWDVSSINYRNKQMRDSAINKIIGDMNIEGFGPQDVKNKIKTLRTTYSQERAKVEKHKKSGAETDDVYQKKETTTQKTVRFSQPTKKAQVISDVLVVKPSTTTTNCLHIKQQPPPLLPMGSIATPILPPVLDDQCSIITIHSDDESGARQTEIRAGTVEDHQLSQLMDKLDANCSTVQQNRVYPPQIKSPSPSHLPPAALPTSRCQQNEQYTTSTSMTVTKSPGGKSIETMLQVYGVGKRVLEADEDIMDFSQQRHRSR</sequence>